<reference evidence="1 2" key="1">
    <citation type="journal article" date="2010" name="Nature">
        <title>Antagonistic coevolution accelerates molecular evolution.</title>
        <authorList>
            <person name="Paterson S."/>
            <person name="Vogwill T."/>
            <person name="Buckling A."/>
            <person name="Benmayor R."/>
            <person name="Spiers A.J."/>
            <person name="Thomson N.R."/>
            <person name="Quail M."/>
            <person name="Smith F."/>
            <person name="Walker D."/>
            <person name="Libberton B."/>
            <person name="Fenton A."/>
            <person name="Hall N."/>
            <person name="Brockhurst M.A."/>
        </authorList>
    </citation>
    <scope>NUCLEOTIDE SEQUENCE [LARGE SCALE GENOMIC DNA]</scope>
    <source>
        <strain evidence="2">phi 2</strain>
    </source>
</reference>
<dbReference type="KEGG" id="vg:8673568"/>
<name>D2EBQ8_9CAUD</name>
<evidence type="ECO:0000313" key="1">
    <source>
        <dbReference type="EMBL" id="CBH51574.1"/>
    </source>
</evidence>
<dbReference type="GeneID" id="8673568"/>
<organism evidence="1 2">
    <name type="scientific">Pseudomonas phage phi2</name>
    <dbReference type="NCBI Taxonomy" id="1450169"/>
    <lineage>
        <taxon>Viruses</taxon>
        <taxon>Duplodnaviria</taxon>
        <taxon>Heunggongvirae</taxon>
        <taxon>Uroviricota</taxon>
        <taxon>Caudoviricetes</taxon>
        <taxon>Autographivirales</taxon>
        <taxon>Autoscriptoviridae</taxon>
        <taxon>Tunggulvirus</taxon>
        <taxon>Tunggulvirus f2</taxon>
    </lineage>
</organism>
<dbReference type="Proteomes" id="UP000001906">
    <property type="component" value="Segment"/>
</dbReference>
<gene>
    <name evidence="1" type="ORF">SBWP25_0004</name>
</gene>
<evidence type="ECO:0000313" key="2">
    <source>
        <dbReference type="Proteomes" id="UP000001906"/>
    </source>
</evidence>
<proteinExistence type="predicted"/>
<accession>D2EBQ8</accession>
<dbReference type="EMBL" id="FN594518">
    <property type="protein sequence ID" value="CBH51574.1"/>
    <property type="molecule type" value="Genomic_DNA"/>
</dbReference>
<dbReference type="RefSeq" id="YP_003345469.1">
    <property type="nucleotide sequence ID" value="NC_013638.1"/>
</dbReference>
<protein>
    <submittedName>
        <fullName evidence="1">Hypothetical phage protein</fullName>
    </submittedName>
</protein>
<keyword evidence="2" id="KW-1185">Reference proteome</keyword>
<sequence length="145" mass="15961">MTIGKRFVAVHVADLPDVTTGKTYTIVGSDNVGHVYFHDDVGDRNFAMEPTVDGLLWAAGVRYTKTFDAGKRRVQIRNARIVPAETIWPGRCKPDDAVLLGTLASEHDGPKGLAVGDQVRTSLIVKQDLANRLIETRNTLYEVVE</sequence>